<feature type="transmembrane region" description="Helical" evidence="8">
    <location>
        <begin position="62"/>
        <end position="83"/>
    </location>
</feature>
<dbReference type="RefSeq" id="WP_089024148.1">
    <property type="nucleotide sequence ID" value="NZ_NIQC01000025.1"/>
</dbReference>
<dbReference type="PROSITE" id="PS50928">
    <property type="entry name" value="ABC_TM1"/>
    <property type="match status" value="1"/>
</dbReference>
<keyword evidence="3 8" id="KW-0813">Transport</keyword>
<feature type="transmembrane region" description="Helical" evidence="8">
    <location>
        <begin position="95"/>
        <end position="118"/>
    </location>
</feature>
<evidence type="ECO:0000256" key="5">
    <source>
        <dbReference type="ARBA" id="ARBA00022692"/>
    </source>
</evidence>
<evidence type="ECO:0000313" key="10">
    <source>
        <dbReference type="EMBL" id="OWZ83176.1"/>
    </source>
</evidence>
<feature type="transmembrane region" description="Helical" evidence="8">
    <location>
        <begin position="138"/>
        <end position="166"/>
    </location>
</feature>
<dbReference type="Pfam" id="PF00528">
    <property type="entry name" value="BPD_transp_1"/>
    <property type="match status" value="1"/>
</dbReference>
<dbReference type="GO" id="GO:0055085">
    <property type="term" value="P:transmembrane transport"/>
    <property type="evidence" value="ECO:0007669"/>
    <property type="project" value="InterPro"/>
</dbReference>
<evidence type="ECO:0000313" key="11">
    <source>
        <dbReference type="Proteomes" id="UP000214588"/>
    </source>
</evidence>
<comment type="caution">
    <text evidence="10">The sequence shown here is derived from an EMBL/GenBank/DDBJ whole genome shotgun (WGS) entry which is preliminary data.</text>
</comment>
<dbReference type="Gene3D" id="1.10.3720.10">
    <property type="entry name" value="MetI-like"/>
    <property type="match status" value="1"/>
</dbReference>
<dbReference type="PANTHER" id="PTHR42929">
    <property type="entry name" value="INNER MEMBRANE ABC TRANSPORTER PERMEASE PROTEIN YDCU-RELATED-RELATED"/>
    <property type="match status" value="1"/>
</dbReference>
<keyword evidence="4" id="KW-1003">Cell membrane</keyword>
<evidence type="ECO:0000256" key="1">
    <source>
        <dbReference type="ARBA" id="ARBA00004651"/>
    </source>
</evidence>
<keyword evidence="11" id="KW-1185">Reference proteome</keyword>
<comment type="similarity">
    <text evidence="2">Belongs to the binding-protein-dependent transport system permease family. CysTW subfamily.</text>
</comment>
<dbReference type="AlphaFoldDB" id="A0A226BW01"/>
<dbReference type="OrthoDB" id="9807047at2"/>
<keyword evidence="5 8" id="KW-0812">Transmembrane</keyword>
<evidence type="ECO:0000256" key="4">
    <source>
        <dbReference type="ARBA" id="ARBA00022475"/>
    </source>
</evidence>
<comment type="subcellular location">
    <subcellularLocation>
        <location evidence="1 8">Cell membrane</location>
        <topology evidence="1 8">Multi-pass membrane protein</topology>
    </subcellularLocation>
</comment>
<keyword evidence="7 8" id="KW-0472">Membrane</keyword>
<evidence type="ECO:0000256" key="8">
    <source>
        <dbReference type="RuleBase" id="RU363032"/>
    </source>
</evidence>
<evidence type="ECO:0000256" key="7">
    <source>
        <dbReference type="ARBA" id="ARBA00023136"/>
    </source>
</evidence>
<evidence type="ECO:0000256" key="2">
    <source>
        <dbReference type="ARBA" id="ARBA00007069"/>
    </source>
</evidence>
<dbReference type="PANTHER" id="PTHR42929:SF1">
    <property type="entry name" value="INNER MEMBRANE ABC TRANSPORTER PERMEASE PROTEIN YDCU-RELATED"/>
    <property type="match status" value="1"/>
</dbReference>
<evidence type="ECO:0000259" key="9">
    <source>
        <dbReference type="PROSITE" id="PS50928"/>
    </source>
</evidence>
<accession>A0A226BW01</accession>
<dbReference type="Proteomes" id="UP000214588">
    <property type="component" value="Unassembled WGS sequence"/>
</dbReference>
<protein>
    <submittedName>
        <fullName evidence="10">Spermidine/putrescine ABC transporter permease</fullName>
    </submittedName>
</protein>
<dbReference type="InterPro" id="IPR000515">
    <property type="entry name" value="MetI-like"/>
</dbReference>
<name>A0A226BW01_9FIRM</name>
<dbReference type="GO" id="GO:0005886">
    <property type="term" value="C:plasma membrane"/>
    <property type="evidence" value="ECO:0007669"/>
    <property type="project" value="UniProtKB-SubCell"/>
</dbReference>
<feature type="transmembrane region" description="Helical" evidence="8">
    <location>
        <begin position="243"/>
        <end position="264"/>
    </location>
</feature>
<gene>
    <name evidence="10" type="ORF">CDO51_10115</name>
</gene>
<dbReference type="SUPFAM" id="SSF161098">
    <property type="entry name" value="MetI-like"/>
    <property type="match status" value="1"/>
</dbReference>
<organism evidence="10 11">
    <name type="scientific">Natranaerobius trueperi</name>
    <dbReference type="NCBI Taxonomy" id="759412"/>
    <lineage>
        <taxon>Bacteria</taxon>
        <taxon>Bacillati</taxon>
        <taxon>Bacillota</taxon>
        <taxon>Clostridia</taxon>
        <taxon>Natranaerobiales</taxon>
        <taxon>Natranaerobiaceae</taxon>
        <taxon>Natranaerobius</taxon>
    </lineage>
</organism>
<dbReference type="EMBL" id="NIQC01000025">
    <property type="protein sequence ID" value="OWZ83176.1"/>
    <property type="molecule type" value="Genomic_DNA"/>
</dbReference>
<reference evidence="10 11" key="1">
    <citation type="submission" date="2017-06" db="EMBL/GenBank/DDBJ databases">
        <title>Draft Genome Sequence of Natranaerobius trueperi halophilic, alkalithermophilic bacteria from soda lakes.</title>
        <authorList>
            <person name="Zhao B."/>
        </authorList>
    </citation>
    <scope>NUCLEOTIDE SEQUENCE [LARGE SCALE GENOMIC DNA]</scope>
    <source>
        <strain evidence="10 11">DSM 18760</strain>
    </source>
</reference>
<feature type="domain" description="ABC transmembrane type-1" evidence="9">
    <location>
        <begin position="58"/>
        <end position="264"/>
    </location>
</feature>
<feature type="transmembrane region" description="Helical" evidence="8">
    <location>
        <begin position="7"/>
        <end position="31"/>
    </location>
</feature>
<dbReference type="CDD" id="cd06261">
    <property type="entry name" value="TM_PBP2"/>
    <property type="match status" value="1"/>
</dbReference>
<evidence type="ECO:0000256" key="6">
    <source>
        <dbReference type="ARBA" id="ARBA00022989"/>
    </source>
</evidence>
<proteinExistence type="inferred from homology"/>
<evidence type="ECO:0000256" key="3">
    <source>
        <dbReference type="ARBA" id="ARBA00022448"/>
    </source>
</evidence>
<keyword evidence="6 8" id="KW-1133">Transmembrane helix</keyword>
<sequence>MFTAKKVLLLISPGLLFLVIFQLIPLFSIFMETIQVGGEFSLERYGDFFKDPYNMNIYFRTLRIALISTLIAVTLGFPTSYFISKSNIKKRGLYIALAVFPLLTSPVVRSFSWIVVLGRQGLVNNFLTSLNIIEEPLSILYTEAAIIIGFVHLFLPLMILSLVGVMENIDHNLVLAAESLGASKLKAFLKIVFPLSLPGVVIGSVLVFCGSFTAYTTPQLLGGSRTRVMATLLYENARTLNDWTTASVIATIMILTTMAIITVINRGAKKLNPKG</sequence>
<feature type="transmembrane region" description="Helical" evidence="8">
    <location>
        <begin position="187"/>
        <end position="215"/>
    </location>
</feature>
<dbReference type="InterPro" id="IPR035906">
    <property type="entry name" value="MetI-like_sf"/>
</dbReference>